<evidence type="ECO:0000256" key="1">
    <source>
        <dbReference type="SAM" id="Phobius"/>
    </source>
</evidence>
<feature type="transmembrane region" description="Helical" evidence="1">
    <location>
        <begin position="105"/>
        <end position="128"/>
    </location>
</feature>
<dbReference type="AlphaFoldDB" id="A0A7E4ZRJ1"/>
<keyword evidence="1" id="KW-0472">Membrane</keyword>
<dbReference type="SUPFAM" id="SSF81321">
    <property type="entry name" value="Family A G protein-coupled receptor-like"/>
    <property type="match status" value="1"/>
</dbReference>
<feature type="transmembrane region" description="Helical" evidence="1">
    <location>
        <begin position="275"/>
        <end position="292"/>
    </location>
</feature>
<keyword evidence="2" id="KW-1185">Reference proteome</keyword>
<feature type="transmembrane region" description="Helical" evidence="1">
    <location>
        <begin position="70"/>
        <end position="99"/>
    </location>
</feature>
<feature type="transmembrane region" description="Helical" evidence="1">
    <location>
        <begin position="149"/>
        <end position="168"/>
    </location>
</feature>
<evidence type="ECO:0000313" key="2">
    <source>
        <dbReference type="Proteomes" id="UP000492821"/>
    </source>
</evidence>
<protein>
    <submittedName>
        <fullName evidence="3">G_PROTEIN_RECEP_F1_2 domain-containing protein</fullName>
    </submittedName>
</protein>
<dbReference type="WBParaSite" id="Pan_g12828.t1">
    <property type="protein sequence ID" value="Pan_g12828.t1"/>
    <property type="gene ID" value="Pan_g12828"/>
</dbReference>
<feature type="transmembrane region" description="Helical" evidence="1">
    <location>
        <begin position="244"/>
        <end position="263"/>
    </location>
</feature>
<dbReference type="InterPro" id="IPR019425">
    <property type="entry name" value="7TM_GPCR_serpentine_rcpt_Srt"/>
</dbReference>
<keyword evidence="1" id="KW-1133">Transmembrane helix</keyword>
<proteinExistence type="predicted"/>
<dbReference type="Pfam" id="PF10321">
    <property type="entry name" value="7TM_GPCR_Srt"/>
    <property type="match status" value="1"/>
</dbReference>
<evidence type="ECO:0000313" key="3">
    <source>
        <dbReference type="WBParaSite" id="Pan_g12828.t1"/>
    </source>
</evidence>
<dbReference type="PANTHER" id="PTHR23021">
    <property type="entry name" value="SERPENTINE RECEPTOR, CLASS T"/>
    <property type="match status" value="1"/>
</dbReference>
<feature type="transmembrane region" description="Helical" evidence="1">
    <location>
        <begin position="34"/>
        <end position="58"/>
    </location>
</feature>
<keyword evidence="1" id="KW-0812">Transmembrane</keyword>
<dbReference type="Proteomes" id="UP000492821">
    <property type="component" value="Unassembled WGS sequence"/>
</dbReference>
<reference evidence="2" key="1">
    <citation type="journal article" date="2013" name="Genetics">
        <title>The draft genome and transcriptome of Panagrellus redivivus are shaped by the harsh demands of a free-living lifestyle.</title>
        <authorList>
            <person name="Srinivasan J."/>
            <person name="Dillman A.R."/>
            <person name="Macchietto M.G."/>
            <person name="Heikkinen L."/>
            <person name="Lakso M."/>
            <person name="Fracchia K.M."/>
            <person name="Antoshechkin I."/>
            <person name="Mortazavi A."/>
            <person name="Wong G."/>
            <person name="Sternberg P.W."/>
        </authorList>
    </citation>
    <scope>NUCLEOTIDE SEQUENCE [LARGE SCALE GENOMIC DNA]</scope>
    <source>
        <strain evidence="2">MT8872</strain>
    </source>
</reference>
<reference evidence="3" key="2">
    <citation type="submission" date="2020-10" db="UniProtKB">
        <authorList>
            <consortium name="WormBaseParasite"/>
        </authorList>
    </citation>
    <scope>IDENTIFICATION</scope>
</reference>
<dbReference type="Gene3D" id="1.20.1070.10">
    <property type="entry name" value="Rhodopsin 7-helix transmembrane proteins"/>
    <property type="match status" value="1"/>
</dbReference>
<organism evidence="2 3">
    <name type="scientific">Panagrellus redivivus</name>
    <name type="common">Microworm</name>
    <dbReference type="NCBI Taxonomy" id="6233"/>
    <lineage>
        <taxon>Eukaryota</taxon>
        <taxon>Metazoa</taxon>
        <taxon>Ecdysozoa</taxon>
        <taxon>Nematoda</taxon>
        <taxon>Chromadorea</taxon>
        <taxon>Rhabditida</taxon>
        <taxon>Tylenchina</taxon>
        <taxon>Panagrolaimomorpha</taxon>
        <taxon>Panagrolaimoidea</taxon>
        <taxon>Panagrolaimidae</taxon>
        <taxon>Panagrellus</taxon>
    </lineage>
</organism>
<accession>A0A7E4ZRJ1</accession>
<sequence>MNKFLFHHETYESEYNCSFYDVNQISLADRQHPIIGVIFVVTATIMILLYLPCILVFCRGRYRKQPCYKLMIFLGIIDVIITFCNGVLTGFFIIFGVVYCEYPMFTYIIGSFGVSLWCAQSASLDFLALNRCLEMARSHFSQLLFDKNLVYVWISMAVAYFFLVFWYSTPAMFSPFHMSWMFNPHVGYYADVESKYRNVVHMPNNIFVIVAMTSIYTVFILIFYKKSSATTNKKHVKQTFVQVFLLCLATVILCVSYIIIQFITLPTQTTMLTQFVWICYGGVVVSANFMNIQCDFFFMMQSGALDGTFVLDSALVVLLTGTAALHGANWGGKVRVFAVELFCDSEMSELVCVFANYYYQFKKFIAKNVNVIFKPCPLAFLTWLQKQENRKQFYRN</sequence>
<name>A0A7E4ZRJ1_PANRE</name>
<feature type="transmembrane region" description="Helical" evidence="1">
    <location>
        <begin position="206"/>
        <end position="224"/>
    </location>
</feature>